<dbReference type="GO" id="GO:0034431">
    <property type="term" value="F:bis(5'-adenosyl)-hexaphosphatase activity"/>
    <property type="evidence" value="ECO:0007669"/>
    <property type="project" value="TreeGrafter"/>
</dbReference>
<dbReference type="AlphaFoldDB" id="A0A1N6RBM3"/>
<evidence type="ECO:0000256" key="4">
    <source>
        <dbReference type="ARBA" id="ARBA00022842"/>
    </source>
</evidence>
<sequence>MIVAFRDRLARLLGRHPADMQVAALCLDEQTGQVLLVTSRGTGRWIVPKGWPMAGRSLAEAAGQEAWEEAGVRGRIAPAEIGRYRYDKDQDRGFAIPIEVRVFPLYVDRLEPQFPESQERLRRWFAPEEAARLVAETGLKQILRRLPAAAQRPPPA</sequence>
<dbReference type="CDD" id="cd04666">
    <property type="entry name" value="NUDIX_DIPP2_like_Nudt4"/>
    <property type="match status" value="1"/>
</dbReference>
<dbReference type="GO" id="GO:0000298">
    <property type="term" value="F:endopolyphosphatase activity"/>
    <property type="evidence" value="ECO:0007669"/>
    <property type="project" value="TreeGrafter"/>
</dbReference>
<dbReference type="SUPFAM" id="SSF55811">
    <property type="entry name" value="Nudix"/>
    <property type="match status" value="1"/>
</dbReference>
<keyword evidence="2" id="KW-0479">Metal-binding</keyword>
<dbReference type="PANTHER" id="PTHR12629">
    <property type="entry name" value="DIPHOSPHOINOSITOL POLYPHOSPHATE PHOSPHOHYDROLASE"/>
    <property type="match status" value="1"/>
</dbReference>
<name>A0A1N6RBM3_9RHOB</name>
<evidence type="ECO:0000256" key="1">
    <source>
        <dbReference type="ARBA" id="ARBA00001946"/>
    </source>
</evidence>
<organism evidence="6 7">
    <name type="scientific">Paracoccus thiocyanatus</name>
    <dbReference type="NCBI Taxonomy" id="34006"/>
    <lineage>
        <taxon>Bacteria</taxon>
        <taxon>Pseudomonadati</taxon>
        <taxon>Pseudomonadota</taxon>
        <taxon>Alphaproteobacteria</taxon>
        <taxon>Rhodobacterales</taxon>
        <taxon>Paracoccaceae</taxon>
        <taxon>Paracoccus</taxon>
    </lineage>
</organism>
<evidence type="ECO:0000256" key="3">
    <source>
        <dbReference type="ARBA" id="ARBA00022801"/>
    </source>
</evidence>
<dbReference type="GO" id="GO:0071543">
    <property type="term" value="P:diphosphoinositol polyphosphate metabolic process"/>
    <property type="evidence" value="ECO:0007669"/>
    <property type="project" value="TreeGrafter"/>
</dbReference>
<keyword evidence="3" id="KW-0378">Hydrolase</keyword>
<dbReference type="RefSeq" id="WP_149765023.1">
    <property type="nucleotide sequence ID" value="NZ_FTMK01000005.1"/>
</dbReference>
<dbReference type="PANTHER" id="PTHR12629:SF0">
    <property type="entry name" value="DIPHOSPHOINOSITOL-POLYPHOSPHATE DIPHOSPHATASE"/>
    <property type="match status" value="1"/>
</dbReference>
<reference evidence="6 7" key="1">
    <citation type="submission" date="2017-01" db="EMBL/GenBank/DDBJ databases">
        <authorList>
            <person name="Varghese N."/>
            <person name="Submissions S."/>
        </authorList>
    </citation>
    <scope>NUCLEOTIDE SEQUENCE [LARGE SCALE GENOMIC DNA]</scope>
    <source>
        <strain evidence="6 7">ATCC 700171</strain>
    </source>
</reference>
<evidence type="ECO:0000313" key="6">
    <source>
        <dbReference type="EMBL" id="SIQ26217.1"/>
    </source>
</evidence>
<dbReference type="GO" id="GO:0046872">
    <property type="term" value="F:metal ion binding"/>
    <property type="evidence" value="ECO:0007669"/>
    <property type="project" value="UniProtKB-KW"/>
</dbReference>
<comment type="cofactor">
    <cofactor evidence="1">
        <name>Mg(2+)</name>
        <dbReference type="ChEBI" id="CHEBI:18420"/>
    </cofactor>
</comment>
<evidence type="ECO:0000256" key="2">
    <source>
        <dbReference type="ARBA" id="ARBA00022723"/>
    </source>
</evidence>
<dbReference type="Proteomes" id="UP000323956">
    <property type="component" value="Unassembled WGS sequence"/>
</dbReference>
<accession>A0A1N6RBM3</accession>
<proteinExistence type="predicted"/>
<dbReference type="GO" id="GO:0008486">
    <property type="term" value="F:diphosphoinositol-polyphosphate diphosphatase activity"/>
    <property type="evidence" value="ECO:0007669"/>
    <property type="project" value="TreeGrafter"/>
</dbReference>
<protein>
    <submittedName>
        <fullName evidence="6">8-oxo-dGTP pyrophosphatase MutT, NUDIX family</fullName>
    </submittedName>
</protein>
<dbReference type="GO" id="GO:1901911">
    <property type="term" value="P:adenosine 5'-(hexahydrogen pentaphosphate) catabolic process"/>
    <property type="evidence" value="ECO:0007669"/>
    <property type="project" value="TreeGrafter"/>
</dbReference>
<dbReference type="InterPro" id="IPR015797">
    <property type="entry name" value="NUDIX_hydrolase-like_dom_sf"/>
</dbReference>
<evidence type="ECO:0000259" key="5">
    <source>
        <dbReference type="PROSITE" id="PS51462"/>
    </source>
</evidence>
<dbReference type="Pfam" id="PF00293">
    <property type="entry name" value="NUDIX"/>
    <property type="match status" value="1"/>
</dbReference>
<dbReference type="PROSITE" id="PS51462">
    <property type="entry name" value="NUDIX"/>
    <property type="match status" value="1"/>
</dbReference>
<dbReference type="OrthoDB" id="7066910at2"/>
<dbReference type="Gene3D" id="3.90.79.10">
    <property type="entry name" value="Nucleoside Triphosphate Pyrophosphohydrolase"/>
    <property type="match status" value="1"/>
</dbReference>
<keyword evidence="4" id="KW-0460">Magnesium</keyword>
<dbReference type="GO" id="GO:0034432">
    <property type="term" value="F:bis(5'-adenosyl)-pentaphosphatase activity"/>
    <property type="evidence" value="ECO:0007669"/>
    <property type="project" value="TreeGrafter"/>
</dbReference>
<dbReference type="GO" id="GO:1901907">
    <property type="term" value="P:diadenosine pentaphosphate catabolic process"/>
    <property type="evidence" value="ECO:0007669"/>
    <property type="project" value="TreeGrafter"/>
</dbReference>
<dbReference type="InterPro" id="IPR047198">
    <property type="entry name" value="DDP-like_NUDIX"/>
</dbReference>
<dbReference type="InterPro" id="IPR000086">
    <property type="entry name" value="NUDIX_hydrolase_dom"/>
</dbReference>
<feature type="domain" description="Nudix hydrolase" evidence="5">
    <location>
        <begin position="17"/>
        <end position="147"/>
    </location>
</feature>
<dbReference type="GO" id="GO:0005737">
    <property type="term" value="C:cytoplasm"/>
    <property type="evidence" value="ECO:0007669"/>
    <property type="project" value="TreeGrafter"/>
</dbReference>
<dbReference type="GO" id="GO:1901909">
    <property type="term" value="P:diadenosine hexaphosphate catabolic process"/>
    <property type="evidence" value="ECO:0007669"/>
    <property type="project" value="TreeGrafter"/>
</dbReference>
<evidence type="ECO:0000313" key="7">
    <source>
        <dbReference type="Proteomes" id="UP000323956"/>
    </source>
</evidence>
<dbReference type="EMBL" id="FTMK01000005">
    <property type="protein sequence ID" value="SIQ26217.1"/>
    <property type="molecule type" value="Genomic_DNA"/>
</dbReference>
<gene>
    <name evidence="6" type="ORF">SAMN05421641_105132</name>
</gene>